<dbReference type="Proteomes" id="UP000677228">
    <property type="component" value="Unassembled WGS sequence"/>
</dbReference>
<dbReference type="SUPFAM" id="SSF75005">
    <property type="entry name" value="Arabinanase/levansucrase/invertase"/>
    <property type="match status" value="1"/>
</dbReference>
<dbReference type="PANTHER" id="PTHR34106:SF5">
    <property type="entry name" value="GLYCOSIDASE"/>
    <property type="match status" value="1"/>
</dbReference>
<dbReference type="AlphaFoldDB" id="A0A8S2IG37"/>
<evidence type="ECO:0000313" key="3">
    <source>
        <dbReference type="EMBL" id="CAF0981040.1"/>
    </source>
</evidence>
<dbReference type="InterPro" id="IPR023296">
    <property type="entry name" value="Glyco_hydro_beta-prop_sf"/>
</dbReference>
<dbReference type="Proteomes" id="UP000682733">
    <property type="component" value="Unassembled WGS sequence"/>
</dbReference>
<keyword evidence="2" id="KW-0808">Transferase</keyword>
<proteinExistence type="predicted"/>
<dbReference type="Gene3D" id="2.115.10.20">
    <property type="entry name" value="Glycosyl hydrolase domain, family 43"/>
    <property type="match status" value="1"/>
</dbReference>
<protein>
    <submittedName>
        <fullName evidence="4">Uncharacterized protein</fullName>
    </submittedName>
</protein>
<name>A0A8S2IG37_9BILA</name>
<dbReference type="InterPro" id="IPR007184">
    <property type="entry name" value="Mannoside_phosphorylase"/>
</dbReference>
<evidence type="ECO:0000256" key="1">
    <source>
        <dbReference type="ARBA" id="ARBA00022676"/>
    </source>
</evidence>
<gene>
    <name evidence="3" type="ORF">OVA965_LOCUS13587</name>
    <name evidence="4" type="ORF">TMI583_LOCUS13591</name>
</gene>
<dbReference type="Pfam" id="PF04041">
    <property type="entry name" value="Glyco_hydro_130"/>
    <property type="match status" value="1"/>
</dbReference>
<dbReference type="PANTHER" id="PTHR34106">
    <property type="entry name" value="GLYCOSIDASE"/>
    <property type="match status" value="1"/>
</dbReference>
<dbReference type="EMBL" id="CAJNOK010005686">
    <property type="protein sequence ID" value="CAF0981040.1"/>
    <property type="molecule type" value="Genomic_DNA"/>
</dbReference>
<evidence type="ECO:0000313" key="5">
    <source>
        <dbReference type="Proteomes" id="UP000682733"/>
    </source>
</evidence>
<sequence length="332" mass="38417">MERLSDIPVISYWNNQSDFMYNYNSAYLPLIDQSATFALIVRVQNLLPDATSIYDVGPSQLVVVTNINGSNTDYTYVDKLNIIIDSEDKPYQIAGAEDPRVYLFNNIYYLFYTAVDWTENHFWHAQVALATCDAQTNPMKKENWQLHPPLFPELHWSKSGTLLIHNDTHRFLFFNESNIEVAVTQDLIHYEYTGKTFLQIRPNYFDSELVEPGPEPRKISDGNYLFLYNSGRQVSTPNSKPNWHREYNVGWAIMDKNDPMNILARSDEPILSPVLDWEKCDNNSDKWSDLGLTPLVVFVEGWKQIAHDEFIVWYQGCDSVTGVAKLTIKFDT</sequence>
<organism evidence="4 5">
    <name type="scientific">Didymodactylos carnosus</name>
    <dbReference type="NCBI Taxonomy" id="1234261"/>
    <lineage>
        <taxon>Eukaryota</taxon>
        <taxon>Metazoa</taxon>
        <taxon>Spiralia</taxon>
        <taxon>Gnathifera</taxon>
        <taxon>Rotifera</taxon>
        <taxon>Eurotatoria</taxon>
        <taxon>Bdelloidea</taxon>
        <taxon>Philodinida</taxon>
        <taxon>Philodinidae</taxon>
        <taxon>Didymodactylos</taxon>
    </lineage>
</organism>
<evidence type="ECO:0000256" key="2">
    <source>
        <dbReference type="ARBA" id="ARBA00022679"/>
    </source>
</evidence>
<evidence type="ECO:0000313" key="4">
    <source>
        <dbReference type="EMBL" id="CAF3751661.1"/>
    </source>
</evidence>
<dbReference type="EMBL" id="CAJOBA010005693">
    <property type="protein sequence ID" value="CAF3751661.1"/>
    <property type="molecule type" value="Genomic_DNA"/>
</dbReference>
<reference evidence="4" key="1">
    <citation type="submission" date="2021-02" db="EMBL/GenBank/DDBJ databases">
        <authorList>
            <person name="Nowell W R."/>
        </authorList>
    </citation>
    <scope>NUCLEOTIDE SEQUENCE</scope>
</reference>
<accession>A0A8S2IG37</accession>
<comment type="caution">
    <text evidence="4">The sequence shown here is derived from an EMBL/GenBank/DDBJ whole genome shotgun (WGS) entry which is preliminary data.</text>
</comment>
<dbReference type="GO" id="GO:0016757">
    <property type="term" value="F:glycosyltransferase activity"/>
    <property type="evidence" value="ECO:0007669"/>
    <property type="project" value="UniProtKB-KW"/>
</dbReference>
<keyword evidence="1" id="KW-0328">Glycosyltransferase</keyword>